<dbReference type="Proteomes" id="UP000807716">
    <property type="component" value="Unassembled WGS sequence"/>
</dbReference>
<name>A0A9P6PLK7_9FUNG</name>
<reference evidence="1" key="1">
    <citation type="journal article" date="2020" name="Fungal Divers.">
        <title>Resolving the Mortierellaceae phylogeny through synthesis of multi-gene phylogenetics and phylogenomics.</title>
        <authorList>
            <person name="Vandepol N."/>
            <person name="Liber J."/>
            <person name="Desiro A."/>
            <person name="Na H."/>
            <person name="Kennedy M."/>
            <person name="Barry K."/>
            <person name="Grigoriev I.V."/>
            <person name="Miller A.N."/>
            <person name="O'Donnell K."/>
            <person name="Stajich J.E."/>
            <person name="Bonito G."/>
        </authorList>
    </citation>
    <scope>NUCLEOTIDE SEQUENCE</scope>
    <source>
        <strain evidence="1">BC1065</strain>
    </source>
</reference>
<accession>A0A9P6PLK7</accession>
<evidence type="ECO:0000313" key="2">
    <source>
        <dbReference type="Proteomes" id="UP000807716"/>
    </source>
</evidence>
<comment type="caution">
    <text evidence="1">The sequence shown here is derived from an EMBL/GenBank/DDBJ whole genome shotgun (WGS) entry which is preliminary data.</text>
</comment>
<organism evidence="1 2">
    <name type="scientific">Actinomortierella ambigua</name>
    <dbReference type="NCBI Taxonomy" id="1343610"/>
    <lineage>
        <taxon>Eukaryota</taxon>
        <taxon>Fungi</taxon>
        <taxon>Fungi incertae sedis</taxon>
        <taxon>Mucoromycota</taxon>
        <taxon>Mortierellomycotina</taxon>
        <taxon>Mortierellomycetes</taxon>
        <taxon>Mortierellales</taxon>
        <taxon>Mortierellaceae</taxon>
        <taxon>Actinomortierella</taxon>
    </lineage>
</organism>
<protein>
    <submittedName>
        <fullName evidence="1">Uncharacterized protein</fullName>
    </submittedName>
</protein>
<gene>
    <name evidence="1" type="ORF">DFQ27_000929</name>
</gene>
<proteinExistence type="predicted"/>
<dbReference type="EMBL" id="JAAAJB010001272">
    <property type="protein sequence ID" value="KAG0248393.1"/>
    <property type="molecule type" value="Genomic_DNA"/>
</dbReference>
<keyword evidence="2" id="KW-1185">Reference proteome</keyword>
<sequence>MGPVREPSHFERPTENGHHIALKKGFPLAASPMDPSASEVQLKTGSVASKELSEQKRRMSTTFSKDLCVLLRRVLPRILKVATLTAKITFDDPVLSGNELLLRVLDKCPPCVMLSVLHDSVLETRE</sequence>
<dbReference type="AlphaFoldDB" id="A0A9P6PLK7"/>
<evidence type="ECO:0000313" key="1">
    <source>
        <dbReference type="EMBL" id="KAG0248393.1"/>
    </source>
</evidence>